<dbReference type="EMBL" id="JAAGNC010000160">
    <property type="protein sequence ID" value="NEC59936.1"/>
    <property type="molecule type" value="Genomic_DNA"/>
</dbReference>
<evidence type="ECO:0000313" key="2">
    <source>
        <dbReference type="Proteomes" id="UP000470404"/>
    </source>
</evidence>
<evidence type="ECO:0008006" key="3">
    <source>
        <dbReference type="Google" id="ProtNLM"/>
    </source>
</evidence>
<keyword evidence="2" id="KW-1185">Reference proteome</keyword>
<accession>A0ABX0C4J1</accession>
<protein>
    <recommendedName>
        <fullName evidence="3">Transposase</fullName>
    </recommendedName>
</protein>
<reference evidence="1 2" key="1">
    <citation type="submission" date="2020-01" db="EMBL/GenBank/DDBJ databases">
        <title>Insect and environment-associated Actinomycetes.</title>
        <authorList>
            <person name="Currrie C."/>
            <person name="Chevrette M."/>
            <person name="Carlson C."/>
            <person name="Stubbendieck R."/>
            <person name="Wendt-Pienkowski E."/>
        </authorList>
    </citation>
    <scope>NUCLEOTIDE SEQUENCE [LARGE SCALE GENOMIC DNA]</scope>
    <source>
        <strain evidence="1 2">SID8386</strain>
    </source>
</reference>
<name>A0ABX0C4J1_9PSEU</name>
<organism evidence="1 2">
    <name type="scientific">Amycolatopsis rubida</name>
    <dbReference type="NCBI Taxonomy" id="112413"/>
    <lineage>
        <taxon>Bacteria</taxon>
        <taxon>Bacillati</taxon>
        <taxon>Actinomycetota</taxon>
        <taxon>Actinomycetes</taxon>
        <taxon>Pseudonocardiales</taxon>
        <taxon>Pseudonocardiaceae</taxon>
        <taxon>Amycolatopsis</taxon>
    </lineage>
</organism>
<dbReference type="RefSeq" id="WP_157904874.1">
    <property type="nucleotide sequence ID" value="NZ_JAAGNC010000160.1"/>
</dbReference>
<sequence>MRKARRIRVRGAPRKNPDVELVAQAIIQLGREIWEREKRDQQADETPEDGRQ</sequence>
<dbReference type="Proteomes" id="UP000470404">
    <property type="component" value="Unassembled WGS sequence"/>
</dbReference>
<comment type="caution">
    <text evidence="1">The sequence shown here is derived from an EMBL/GenBank/DDBJ whole genome shotgun (WGS) entry which is preliminary data.</text>
</comment>
<proteinExistence type="predicted"/>
<gene>
    <name evidence="1" type="ORF">G3I59_31210</name>
</gene>
<evidence type="ECO:0000313" key="1">
    <source>
        <dbReference type="EMBL" id="NEC59936.1"/>
    </source>
</evidence>